<evidence type="ECO:0000256" key="16">
    <source>
        <dbReference type="SAM" id="MobiDB-lite"/>
    </source>
</evidence>
<dbReference type="GO" id="GO:0015179">
    <property type="term" value="F:L-amino acid transmembrane transporter activity"/>
    <property type="evidence" value="ECO:0007669"/>
    <property type="project" value="TreeGrafter"/>
</dbReference>
<dbReference type="PANTHER" id="PTHR11616:SF321">
    <property type="entry name" value="SODIUM-DEPENDENT NUTRIENT AMINO ACID TRANSPORTER 1-RELATED"/>
    <property type="match status" value="1"/>
</dbReference>
<keyword evidence="3 15" id="KW-0813">Transport</keyword>
<feature type="transmembrane region" description="Helical" evidence="17">
    <location>
        <begin position="45"/>
        <end position="62"/>
    </location>
</feature>
<gene>
    <name evidence="19" type="primary">LOC108739791</name>
</gene>
<feature type="transmembrane region" description="Helical" evidence="17">
    <location>
        <begin position="499"/>
        <end position="521"/>
    </location>
</feature>
<keyword evidence="5 15" id="KW-0769">Symport</keyword>
<feature type="transmembrane region" description="Helical" evidence="17">
    <location>
        <begin position="248"/>
        <end position="275"/>
    </location>
</feature>
<dbReference type="GO" id="GO:0005886">
    <property type="term" value="C:plasma membrane"/>
    <property type="evidence" value="ECO:0007669"/>
    <property type="project" value="TreeGrafter"/>
</dbReference>
<feature type="binding site" evidence="14">
    <location>
        <position position="401"/>
    </location>
    <ligand>
        <name>Na(+)</name>
        <dbReference type="ChEBI" id="CHEBI:29101"/>
        <label>1</label>
    </ligand>
</feature>
<name>A0A1W4XAC2_AGRPL</name>
<dbReference type="InterPro" id="IPR000175">
    <property type="entry name" value="Na/ntran_symport"/>
</dbReference>
<organism evidence="18 19">
    <name type="scientific">Agrilus planipennis</name>
    <name type="common">Emerald ash borer</name>
    <name type="synonym">Agrilus marcopoli</name>
    <dbReference type="NCBI Taxonomy" id="224129"/>
    <lineage>
        <taxon>Eukaryota</taxon>
        <taxon>Metazoa</taxon>
        <taxon>Ecdysozoa</taxon>
        <taxon>Arthropoda</taxon>
        <taxon>Hexapoda</taxon>
        <taxon>Insecta</taxon>
        <taxon>Pterygota</taxon>
        <taxon>Neoptera</taxon>
        <taxon>Endopterygota</taxon>
        <taxon>Coleoptera</taxon>
        <taxon>Polyphaga</taxon>
        <taxon>Elateriformia</taxon>
        <taxon>Buprestoidea</taxon>
        <taxon>Buprestidae</taxon>
        <taxon>Agrilinae</taxon>
        <taxon>Agrilus</taxon>
    </lineage>
</organism>
<dbReference type="GO" id="GO:0046872">
    <property type="term" value="F:metal ion binding"/>
    <property type="evidence" value="ECO:0007669"/>
    <property type="project" value="UniProtKB-KW"/>
</dbReference>
<reference evidence="19" key="1">
    <citation type="submission" date="2025-08" db="UniProtKB">
        <authorList>
            <consortium name="RefSeq"/>
        </authorList>
    </citation>
    <scope>IDENTIFICATION</scope>
    <source>
        <tissue evidence="19">Entire body</tissue>
    </source>
</reference>
<feature type="compositionally biased region" description="Polar residues" evidence="16">
    <location>
        <begin position="8"/>
        <end position="31"/>
    </location>
</feature>
<dbReference type="CDD" id="cd10324">
    <property type="entry name" value="SLC6sbd"/>
    <property type="match status" value="1"/>
</dbReference>
<keyword evidence="7 17" id="KW-1133">Transmembrane helix</keyword>
<keyword evidence="9" id="KW-0406">Ion transport</keyword>
<dbReference type="GO" id="GO:0089718">
    <property type="term" value="P:amino acid import across plasma membrane"/>
    <property type="evidence" value="ECO:0007669"/>
    <property type="project" value="TreeGrafter"/>
</dbReference>
<dbReference type="GeneID" id="108739791"/>
<dbReference type="InterPro" id="IPR037272">
    <property type="entry name" value="SNS_sf"/>
</dbReference>
<feature type="binding site" evidence="14">
    <location>
        <position position="60"/>
    </location>
    <ligand>
        <name>Na(+)</name>
        <dbReference type="ChEBI" id="CHEBI:29101"/>
        <label>1</label>
    </ligand>
</feature>
<feature type="binding site" evidence="14">
    <location>
        <position position="298"/>
    </location>
    <ligand>
        <name>Na(+)</name>
        <dbReference type="ChEBI" id="CHEBI:29101"/>
        <label>1</label>
    </ligand>
</feature>
<dbReference type="PANTHER" id="PTHR11616">
    <property type="entry name" value="SODIUM/CHLORIDE DEPENDENT TRANSPORTER"/>
    <property type="match status" value="1"/>
</dbReference>
<feature type="transmembrane region" description="Helical" evidence="17">
    <location>
        <begin position="384"/>
        <end position="404"/>
    </location>
</feature>
<evidence type="ECO:0000313" key="18">
    <source>
        <dbReference type="Proteomes" id="UP000192223"/>
    </source>
</evidence>
<dbReference type="PROSITE" id="PS00610">
    <property type="entry name" value="NA_NEUROTRAN_SYMP_1"/>
    <property type="match status" value="1"/>
</dbReference>
<dbReference type="SUPFAM" id="SSF161070">
    <property type="entry name" value="SNF-like"/>
    <property type="match status" value="1"/>
</dbReference>
<feature type="transmembrane region" description="Helical" evidence="17">
    <location>
        <begin position="74"/>
        <end position="94"/>
    </location>
</feature>
<dbReference type="RefSeq" id="XP_018329353.1">
    <property type="nucleotide sequence ID" value="XM_018473851.2"/>
</dbReference>
<feature type="transmembrane region" description="Helical" evidence="17">
    <location>
        <begin position="424"/>
        <end position="442"/>
    </location>
</feature>
<evidence type="ECO:0000256" key="2">
    <source>
        <dbReference type="ARBA" id="ARBA00006459"/>
    </source>
</evidence>
<evidence type="ECO:0000256" key="10">
    <source>
        <dbReference type="ARBA" id="ARBA00023136"/>
    </source>
</evidence>
<feature type="transmembrane region" description="Helical" evidence="17">
    <location>
        <begin position="215"/>
        <end position="236"/>
    </location>
</feature>
<feature type="binding site" evidence="14">
    <location>
        <position position="397"/>
    </location>
    <ligand>
        <name>Na(+)</name>
        <dbReference type="ChEBI" id="CHEBI:29101"/>
        <label>1</label>
    </ligand>
</feature>
<dbReference type="PROSITE" id="PS50267">
    <property type="entry name" value="NA_NEUROTRAN_SYMP_3"/>
    <property type="match status" value="1"/>
</dbReference>
<dbReference type="InParanoid" id="A0A1W4XAC2"/>
<dbReference type="STRING" id="224129.A0A1W4XAC2"/>
<evidence type="ECO:0000256" key="7">
    <source>
        <dbReference type="ARBA" id="ARBA00022989"/>
    </source>
</evidence>
<dbReference type="Proteomes" id="UP000192223">
    <property type="component" value="Unplaced"/>
</dbReference>
<keyword evidence="10 17" id="KW-0472">Membrane</keyword>
<keyword evidence="11" id="KW-0325">Glycoprotein</keyword>
<sequence length="618" mass="69176">MADEKKVTTSFTISSETNKQNNNVRNSSTEQGSDESQRATWDNGLQFLMSCIAMSVGFGNIWRFPFVAYENGGGAFLIPYIIVLIIIGRPFYYMEMCIGQFTSRATGQAYRAIGPMFEGIAYAQLIGTICVQTYYCCLMAISLFYMVNSFTSNLPWSYCRDEWNQSLVEQGLECVASTSRTAASNSSLSSSELYYKWEVLKEVSQIYDGIGIPDWKLTLCLLFSWIACFVVSNNGVKSSGKFSYFLALFPYVIMFVILIRGVTLEGSATGLLYFIQPQWDKLLGADVWYAAVTQCFFSLNVGFGSIVMYSSYNSFDHPVNRDALIVTTIDTFTSLLSGATIFGILGNLANEMGVEVSDVISTGGSGIAFISYPEAIAKFDQVPWLFAILFFLMLWVLGVGSLVALQSTFNSIVLDAYPNLKTSYVSGATAIIMFLVGLVYVTPGGQFILTLVDFFGGTFVIFIAAVLEIVVLMWVYGATNFCDDVEYMTKSKVSIYWKWMWGFVTPTVTILIFVYFVATITEVTYGSYTYPRSALICGWMIVAVSCIAIIFMALKPVFKNRKLGFPEMFIESCRSTKWKPDSSKATMEWIQFKQAKKEEREKKNQSWIKQKLAFLAGK</sequence>
<keyword evidence="8 14" id="KW-0915">Sodium</keyword>
<evidence type="ECO:0000313" key="19">
    <source>
        <dbReference type="RefSeq" id="XP_018329353.1"/>
    </source>
</evidence>
<comment type="similarity">
    <text evidence="2 15">Belongs to the sodium:neurotransmitter symporter (SNF) (TC 2.A.22) family.</text>
</comment>
<feature type="transmembrane region" description="Helical" evidence="17">
    <location>
        <begin position="323"/>
        <end position="345"/>
    </location>
</feature>
<evidence type="ECO:0000256" key="13">
    <source>
        <dbReference type="ARBA" id="ARBA00037785"/>
    </source>
</evidence>
<dbReference type="PRINTS" id="PR00176">
    <property type="entry name" value="NANEUSMPORT"/>
</dbReference>
<keyword evidence="6" id="KW-0029">Amino-acid transport</keyword>
<feature type="transmembrane region" description="Helical" evidence="17">
    <location>
        <begin position="454"/>
        <end position="478"/>
    </location>
</feature>
<protein>
    <recommendedName>
        <fullName evidence="15">Transporter</fullName>
    </recommendedName>
</protein>
<evidence type="ECO:0000256" key="9">
    <source>
        <dbReference type="ARBA" id="ARBA00023065"/>
    </source>
</evidence>
<keyword evidence="4 15" id="KW-0812">Transmembrane</keyword>
<dbReference type="FunCoup" id="A0A1W4XAC2">
    <property type="interactions" value="17"/>
</dbReference>
<comment type="subcellular location">
    <subcellularLocation>
        <location evidence="1">Membrane</location>
        <topology evidence="1">Multi-pass membrane protein</topology>
    </subcellularLocation>
</comment>
<dbReference type="Pfam" id="PF00209">
    <property type="entry name" value="SNF"/>
    <property type="match status" value="1"/>
</dbReference>
<feature type="region of interest" description="Disordered" evidence="16">
    <location>
        <begin position="1"/>
        <end position="37"/>
    </location>
</feature>
<feature type="binding site" evidence="14">
    <location>
        <position position="56"/>
    </location>
    <ligand>
        <name>Na(+)</name>
        <dbReference type="ChEBI" id="CHEBI:29101"/>
        <label>1</label>
    </ligand>
</feature>
<keyword evidence="12" id="KW-0739">Sodium transport</keyword>
<comment type="function">
    <text evidence="13">Unusual broad substrate spectrum amino acid:sodium cotransporter that promotes absorption of the D isomers of essential amino acids. Neutral amino acids are the preferred substrates, especially methionine and phenylalanine.</text>
</comment>
<evidence type="ECO:0000256" key="12">
    <source>
        <dbReference type="ARBA" id="ARBA00023201"/>
    </source>
</evidence>
<feature type="transmembrane region" description="Helical" evidence="17">
    <location>
        <begin position="533"/>
        <end position="554"/>
    </location>
</feature>
<evidence type="ECO:0000256" key="4">
    <source>
        <dbReference type="ARBA" id="ARBA00022692"/>
    </source>
</evidence>
<dbReference type="AlphaFoldDB" id="A0A1W4XAC2"/>
<evidence type="ECO:0000256" key="3">
    <source>
        <dbReference type="ARBA" id="ARBA00022448"/>
    </source>
</evidence>
<proteinExistence type="inferred from homology"/>
<feature type="transmembrane region" description="Helical" evidence="17">
    <location>
        <begin position="120"/>
        <end position="147"/>
    </location>
</feature>
<evidence type="ECO:0000256" key="5">
    <source>
        <dbReference type="ARBA" id="ARBA00022847"/>
    </source>
</evidence>
<feature type="transmembrane region" description="Helical" evidence="17">
    <location>
        <begin position="287"/>
        <end position="311"/>
    </location>
</feature>
<keyword evidence="14" id="KW-0479">Metal-binding</keyword>
<keyword evidence="18" id="KW-1185">Reference proteome</keyword>
<accession>A0A1W4XAC2</accession>
<evidence type="ECO:0000256" key="17">
    <source>
        <dbReference type="SAM" id="Phobius"/>
    </source>
</evidence>
<dbReference type="OrthoDB" id="6581954at2759"/>
<evidence type="ECO:0000256" key="6">
    <source>
        <dbReference type="ARBA" id="ARBA00022970"/>
    </source>
</evidence>
<dbReference type="KEGG" id="apln:108739791"/>
<evidence type="ECO:0000256" key="1">
    <source>
        <dbReference type="ARBA" id="ARBA00004141"/>
    </source>
</evidence>
<evidence type="ECO:0000256" key="8">
    <source>
        <dbReference type="ARBA" id="ARBA00023053"/>
    </source>
</evidence>
<evidence type="ECO:0000256" key="11">
    <source>
        <dbReference type="ARBA" id="ARBA00023180"/>
    </source>
</evidence>
<dbReference type="GO" id="GO:0005283">
    <property type="term" value="F:amino acid:sodium symporter activity"/>
    <property type="evidence" value="ECO:0007669"/>
    <property type="project" value="TreeGrafter"/>
</dbReference>
<evidence type="ECO:0000256" key="14">
    <source>
        <dbReference type="PIRSR" id="PIRSR600175-1"/>
    </source>
</evidence>
<evidence type="ECO:0000256" key="15">
    <source>
        <dbReference type="RuleBase" id="RU003732"/>
    </source>
</evidence>